<sequence>MENAKKIFKLVADTIVYPVIYSRVLSLRLLLGLLYPECSKGKTIGLSVLIQLGFRFIAPRLQ</sequence>
<name>A0AAX0WSR8_9GAMM</name>
<evidence type="ECO:0000313" key="2">
    <source>
        <dbReference type="Proteomes" id="UP000192511"/>
    </source>
</evidence>
<evidence type="ECO:0000313" key="1">
    <source>
        <dbReference type="EMBL" id="PNL60978.1"/>
    </source>
</evidence>
<dbReference type="AlphaFoldDB" id="A0AAX0WSR8"/>
<keyword evidence="2" id="KW-1185">Reference proteome</keyword>
<proteinExistence type="predicted"/>
<dbReference type="Proteomes" id="UP000192511">
    <property type="component" value="Unassembled WGS sequence"/>
</dbReference>
<gene>
    <name evidence="1" type="ORF">A6J39_006985</name>
</gene>
<reference evidence="1" key="1">
    <citation type="submission" date="2017-12" db="EMBL/GenBank/DDBJ databases">
        <title>FDA dAtabase for Regulatory Grade micrObial Sequences (FDA-ARGOS): Supporting development and validation of Infectious Disease Dx tests.</title>
        <authorList>
            <person name="Kerrigan L."/>
            <person name="Tallon L.J."/>
            <person name="Sadzewicz L."/>
            <person name="Sengamalay N."/>
            <person name="Ott S."/>
            <person name="Godinez A."/>
            <person name="Nagaraj S."/>
            <person name="Vavikolanu K."/>
            <person name="Vyas G."/>
            <person name="Nadendla S."/>
            <person name="Aluvathingal J."/>
            <person name="Sichtig H."/>
        </authorList>
    </citation>
    <scope>NUCLEOTIDE SEQUENCE [LARGE SCALE GENOMIC DNA]</scope>
    <source>
        <strain evidence="1">FDAARGOS_200</strain>
    </source>
</reference>
<protein>
    <submittedName>
        <fullName evidence="1">Uncharacterized protein</fullName>
    </submittedName>
</protein>
<accession>A0AAX0WSR8</accession>
<comment type="caution">
    <text evidence="1">The sequence shown here is derived from an EMBL/GenBank/DDBJ whole genome shotgun (WGS) entry which is preliminary data.</text>
</comment>
<dbReference type="EMBL" id="NBTX02000004">
    <property type="protein sequence ID" value="PNL60978.1"/>
    <property type="molecule type" value="Genomic_DNA"/>
</dbReference>
<organism evidence="1 2">
    <name type="scientific">Legionella anisa</name>
    <dbReference type="NCBI Taxonomy" id="28082"/>
    <lineage>
        <taxon>Bacteria</taxon>
        <taxon>Pseudomonadati</taxon>
        <taxon>Pseudomonadota</taxon>
        <taxon>Gammaproteobacteria</taxon>
        <taxon>Legionellales</taxon>
        <taxon>Legionellaceae</taxon>
        <taxon>Legionella</taxon>
    </lineage>
</organism>